<evidence type="ECO:0000313" key="6">
    <source>
        <dbReference type="Proteomes" id="UP000593765"/>
    </source>
</evidence>
<organism evidence="5 6">
    <name type="scientific">Humisphaera borealis</name>
    <dbReference type="NCBI Taxonomy" id="2807512"/>
    <lineage>
        <taxon>Bacteria</taxon>
        <taxon>Pseudomonadati</taxon>
        <taxon>Planctomycetota</taxon>
        <taxon>Phycisphaerae</taxon>
        <taxon>Tepidisphaerales</taxon>
        <taxon>Tepidisphaeraceae</taxon>
        <taxon>Humisphaera</taxon>
    </lineage>
</organism>
<evidence type="ECO:0000313" key="5">
    <source>
        <dbReference type="EMBL" id="QOV89318.1"/>
    </source>
</evidence>
<dbReference type="EMBL" id="CP063458">
    <property type="protein sequence ID" value="QOV89318.1"/>
    <property type="molecule type" value="Genomic_DNA"/>
</dbReference>
<evidence type="ECO:0000256" key="1">
    <source>
        <dbReference type="ARBA" id="ARBA00010529"/>
    </source>
</evidence>
<keyword evidence="2" id="KW-0238">DNA-binding</keyword>
<evidence type="ECO:0000256" key="4">
    <source>
        <dbReference type="SAM" id="MobiDB-lite"/>
    </source>
</evidence>
<dbReference type="InterPro" id="IPR010992">
    <property type="entry name" value="IHF-like_DNA-bd_dom_sf"/>
</dbReference>
<protein>
    <submittedName>
        <fullName evidence="5">Integration host factor subunit beta</fullName>
    </submittedName>
</protein>
<dbReference type="Gene3D" id="4.10.520.10">
    <property type="entry name" value="IHF-like DNA-binding proteins"/>
    <property type="match status" value="1"/>
</dbReference>
<dbReference type="CDD" id="cd13836">
    <property type="entry name" value="IHF_B"/>
    <property type="match status" value="1"/>
</dbReference>
<keyword evidence="6" id="KW-1185">Reference proteome</keyword>
<proteinExistence type="inferred from homology"/>
<evidence type="ECO:0000256" key="2">
    <source>
        <dbReference type="ARBA" id="ARBA00023125"/>
    </source>
</evidence>
<feature type="region of interest" description="Disordered" evidence="4">
    <location>
        <begin position="95"/>
        <end position="135"/>
    </location>
</feature>
<dbReference type="SMART" id="SM00411">
    <property type="entry name" value="BHL"/>
    <property type="match status" value="1"/>
</dbReference>
<dbReference type="RefSeq" id="WP_206292350.1">
    <property type="nucleotide sequence ID" value="NZ_CP063458.1"/>
</dbReference>
<dbReference type="PANTHER" id="PTHR33175">
    <property type="entry name" value="DNA-BINDING PROTEIN HU"/>
    <property type="match status" value="1"/>
</dbReference>
<dbReference type="InterPro" id="IPR000119">
    <property type="entry name" value="Hist_DNA-bd"/>
</dbReference>
<dbReference type="Proteomes" id="UP000593765">
    <property type="component" value="Chromosome"/>
</dbReference>
<dbReference type="SUPFAM" id="SSF47729">
    <property type="entry name" value="IHF-like DNA-binding proteins"/>
    <property type="match status" value="1"/>
</dbReference>
<dbReference type="Pfam" id="PF00216">
    <property type="entry name" value="Bac_DNA_binding"/>
    <property type="match status" value="1"/>
</dbReference>
<name>A0A7M2WUW2_9BACT</name>
<dbReference type="PRINTS" id="PR01727">
    <property type="entry name" value="DNABINDINGHU"/>
</dbReference>
<accession>A0A7M2WUW2</accession>
<evidence type="ECO:0000256" key="3">
    <source>
        <dbReference type="RuleBase" id="RU003939"/>
    </source>
</evidence>
<gene>
    <name evidence="5" type="ORF">IPV69_24440</name>
</gene>
<feature type="compositionally biased region" description="Acidic residues" evidence="4">
    <location>
        <begin position="114"/>
        <end position="123"/>
    </location>
</feature>
<dbReference type="KEGG" id="hbs:IPV69_24440"/>
<dbReference type="PANTHER" id="PTHR33175:SF2">
    <property type="entry name" value="INTEGRATION HOST FACTOR SUBUNIT ALPHA"/>
    <property type="match status" value="1"/>
</dbReference>
<dbReference type="AlphaFoldDB" id="A0A7M2WUW2"/>
<dbReference type="GO" id="GO:0003677">
    <property type="term" value="F:DNA binding"/>
    <property type="evidence" value="ECO:0007669"/>
    <property type="project" value="UniProtKB-KW"/>
</dbReference>
<reference evidence="5 6" key="1">
    <citation type="submission" date="2020-10" db="EMBL/GenBank/DDBJ databases">
        <title>Wide distribution of Phycisphaera-like planctomycetes from WD2101 soil group in peatlands and genome analysis of the first cultivated representative.</title>
        <authorList>
            <person name="Dedysh S.N."/>
            <person name="Beletsky A.V."/>
            <person name="Ivanova A."/>
            <person name="Kulichevskaya I.S."/>
            <person name="Suzina N.E."/>
            <person name="Philippov D.A."/>
            <person name="Rakitin A.L."/>
            <person name="Mardanov A.V."/>
            <person name="Ravin N.V."/>
        </authorList>
    </citation>
    <scope>NUCLEOTIDE SEQUENCE [LARGE SCALE GENOMIC DNA]</scope>
    <source>
        <strain evidence="5 6">M1803</strain>
    </source>
</reference>
<comment type="similarity">
    <text evidence="1 3">Belongs to the bacterial histone-like protein family.</text>
</comment>
<dbReference type="GO" id="GO:0030527">
    <property type="term" value="F:structural constituent of chromatin"/>
    <property type="evidence" value="ECO:0007669"/>
    <property type="project" value="InterPro"/>
</dbReference>
<sequence length="135" mass="14977">MATITKKELIDRIADGSGQKRVMVKKVVQQFLDEIVNELGQGNRLEFRDFGVFETKLRKARRAQNPKTLEPVAVPEKRTVKFKVGRLMKQKLGDLTGAAIDDEAGDVSEMHEGPDDEDRDDESTSPQPAGDASGH</sequence>
<dbReference type="GO" id="GO:0005829">
    <property type="term" value="C:cytosol"/>
    <property type="evidence" value="ECO:0007669"/>
    <property type="project" value="TreeGrafter"/>
</dbReference>